<accession>A0ACB9Z2G1</accession>
<dbReference type="EMBL" id="MU393465">
    <property type="protein sequence ID" value="KAI4865956.1"/>
    <property type="molecule type" value="Genomic_DNA"/>
</dbReference>
<comment type="caution">
    <text evidence="1">The sequence shown here is derived from an EMBL/GenBank/DDBJ whole genome shotgun (WGS) entry which is preliminary data.</text>
</comment>
<evidence type="ECO:0000313" key="1">
    <source>
        <dbReference type="EMBL" id="KAI4865956.1"/>
    </source>
</evidence>
<proteinExistence type="predicted"/>
<protein>
    <submittedName>
        <fullName evidence="1">Uncharacterized protein</fullName>
    </submittedName>
</protein>
<evidence type="ECO:0000313" key="2">
    <source>
        <dbReference type="Proteomes" id="UP001497700"/>
    </source>
</evidence>
<dbReference type="Proteomes" id="UP001497700">
    <property type="component" value="Unassembled WGS sequence"/>
</dbReference>
<keyword evidence="2" id="KW-1185">Reference proteome</keyword>
<name>A0ACB9Z2G1_9PEZI</name>
<organism evidence="1 2">
    <name type="scientific">Hypoxylon rubiginosum</name>
    <dbReference type="NCBI Taxonomy" id="110542"/>
    <lineage>
        <taxon>Eukaryota</taxon>
        <taxon>Fungi</taxon>
        <taxon>Dikarya</taxon>
        <taxon>Ascomycota</taxon>
        <taxon>Pezizomycotina</taxon>
        <taxon>Sordariomycetes</taxon>
        <taxon>Xylariomycetidae</taxon>
        <taxon>Xylariales</taxon>
        <taxon>Hypoxylaceae</taxon>
        <taxon>Hypoxylon</taxon>
    </lineage>
</organism>
<sequence>MADSKPNQDCTLHVYHTRYSSWGARVALVVAYFQIPCTVKFYTLRNPAAPPPPRFARGLLPVLEPDPRDENFAITDSLAICEFLAEQNPERHLWPKDRKLRALARAAAAEMHSGFGEIRNTYHTNFLGRYIGKVPVSDAAAKEIRRIVDLWSSARAATKRRLGEEDEGFLFGAFSIADAFFWPVLWRFRSYQLPLTGITEDGLEWVAKMWNDPTIKAEVDEYFAQAQDPLSKVEHYENIFKENPDIEYSQFSKDWTFDASKA</sequence>
<reference evidence="1 2" key="1">
    <citation type="journal article" date="2022" name="New Phytol.">
        <title>Ecological generalism drives hyperdiversity of secondary metabolite gene clusters in xylarialean endophytes.</title>
        <authorList>
            <person name="Franco M.E.E."/>
            <person name="Wisecaver J.H."/>
            <person name="Arnold A.E."/>
            <person name="Ju Y.M."/>
            <person name="Slot J.C."/>
            <person name="Ahrendt S."/>
            <person name="Moore L.P."/>
            <person name="Eastman K.E."/>
            <person name="Scott K."/>
            <person name="Konkel Z."/>
            <person name="Mondo S.J."/>
            <person name="Kuo A."/>
            <person name="Hayes R.D."/>
            <person name="Haridas S."/>
            <person name="Andreopoulos B."/>
            <person name="Riley R."/>
            <person name="LaButti K."/>
            <person name="Pangilinan J."/>
            <person name="Lipzen A."/>
            <person name="Amirebrahimi M."/>
            <person name="Yan J."/>
            <person name="Adam C."/>
            <person name="Keymanesh K."/>
            <person name="Ng V."/>
            <person name="Louie K."/>
            <person name="Northen T."/>
            <person name="Drula E."/>
            <person name="Henrissat B."/>
            <person name="Hsieh H.M."/>
            <person name="Youens-Clark K."/>
            <person name="Lutzoni F."/>
            <person name="Miadlikowska J."/>
            <person name="Eastwood D.C."/>
            <person name="Hamelin R.C."/>
            <person name="Grigoriev I.V."/>
            <person name="U'Ren J.M."/>
        </authorList>
    </citation>
    <scope>NUCLEOTIDE SEQUENCE [LARGE SCALE GENOMIC DNA]</scope>
    <source>
        <strain evidence="1 2">CBS 119005</strain>
    </source>
</reference>
<gene>
    <name evidence="1" type="ORF">F4820DRAFT_275593</name>
</gene>